<evidence type="ECO:0000313" key="1">
    <source>
        <dbReference type="EMBL" id="RMC11247.1"/>
    </source>
</evidence>
<dbReference type="AlphaFoldDB" id="A0A3M0KVW4"/>
<reference evidence="1 2" key="1">
    <citation type="submission" date="2018-07" db="EMBL/GenBank/DDBJ databases">
        <title>A high quality draft genome assembly of the barn swallow (H. rustica rustica).</title>
        <authorList>
            <person name="Formenti G."/>
            <person name="Chiara M."/>
            <person name="Poveda L."/>
            <person name="Francoijs K.-J."/>
            <person name="Bonisoli-Alquati A."/>
            <person name="Canova L."/>
            <person name="Gianfranceschi L."/>
            <person name="Horner D.S."/>
            <person name="Saino N."/>
        </authorList>
    </citation>
    <scope>NUCLEOTIDE SEQUENCE [LARGE SCALE GENOMIC DNA]</scope>
    <source>
        <strain evidence="1">Chelidonia</strain>
        <tissue evidence="1">Blood</tissue>
    </source>
</reference>
<gene>
    <name evidence="1" type="ORF">DUI87_11365</name>
</gene>
<keyword evidence="2" id="KW-1185">Reference proteome</keyword>
<proteinExistence type="predicted"/>
<accession>A0A3M0KVW4</accession>
<evidence type="ECO:0000313" key="2">
    <source>
        <dbReference type="Proteomes" id="UP000269221"/>
    </source>
</evidence>
<dbReference type="Proteomes" id="UP000269221">
    <property type="component" value="Unassembled WGS sequence"/>
</dbReference>
<comment type="caution">
    <text evidence="1">The sequence shown here is derived from an EMBL/GenBank/DDBJ whole genome shotgun (WGS) entry which is preliminary data.</text>
</comment>
<organism evidence="1 2">
    <name type="scientific">Hirundo rustica rustica</name>
    <dbReference type="NCBI Taxonomy" id="333673"/>
    <lineage>
        <taxon>Eukaryota</taxon>
        <taxon>Metazoa</taxon>
        <taxon>Chordata</taxon>
        <taxon>Craniata</taxon>
        <taxon>Vertebrata</taxon>
        <taxon>Euteleostomi</taxon>
        <taxon>Archelosauria</taxon>
        <taxon>Archosauria</taxon>
        <taxon>Dinosauria</taxon>
        <taxon>Saurischia</taxon>
        <taxon>Theropoda</taxon>
        <taxon>Coelurosauria</taxon>
        <taxon>Aves</taxon>
        <taxon>Neognathae</taxon>
        <taxon>Neoaves</taxon>
        <taxon>Telluraves</taxon>
        <taxon>Australaves</taxon>
        <taxon>Passeriformes</taxon>
        <taxon>Sylvioidea</taxon>
        <taxon>Hirundinidae</taxon>
        <taxon>Hirundo</taxon>
    </lineage>
</organism>
<name>A0A3M0KVW4_HIRRU</name>
<sequence>MNLNPNCRLQITVQEYREVMSICKQSLDVLSEDIVQLSLSIPGTAVENPAQHILKIEEVEVEMKDWWCTTGLQAGDKGTALGCKSCGYSENGMLARLPITVEDMDILKVTVYPQLL</sequence>
<protein>
    <submittedName>
        <fullName evidence="1">Uncharacterized protein</fullName>
    </submittedName>
</protein>
<dbReference type="EMBL" id="QRBI01000108">
    <property type="protein sequence ID" value="RMC11247.1"/>
    <property type="molecule type" value="Genomic_DNA"/>
</dbReference>